<dbReference type="RefSeq" id="WP_169280615.1">
    <property type="nucleotide sequence ID" value="NZ_CP051680.1"/>
</dbReference>
<dbReference type="Proteomes" id="UP000502248">
    <property type="component" value="Chromosome"/>
</dbReference>
<dbReference type="KEGG" id="cheb:HH215_14885"/>
<proteinExistence type="predicted"/>
<name>A0A7Z2VJU6_9BACL</name>
<keyword evidence="2" id="KW-1185">Reference proteome</keyword>
<dbReference type="InterPro" id="IPR036249">
    <property type="entry name" value="Thioredoxin-like_sf"/>
</dbReference>
<dbReference type="SUPFAM" id="SSF52833">
    <property type="entry name" value="Thioredoxin-like"/>
    <property type="match status" value="1"/>
</dbReference>
<evidence type="ECO:0000313" key="2">
    <source>
        <dbReference type="Proteomes" id="UP000502248"/>
    </source>
</evidence>
<reference evidence="1 2" key="1">
    <citation type="submission" date="2020-04" db="EMBL/GenBank/DDBJ databases">
        <title>Genome sequencing of novel species.</title>
        <authorList>
            <person name="Heo J."/>
            <person name="Kim S.-J."/>
            <person name="Kim J.-S."/>
            <person name="Hong S.-B."/>
            <person name="Kwon S.-W."/>
        </authorList>
    </citation>
    <scope>NUCLEOTIDE SEQUENCE [LARGE SCALE GENOMIC DNA]</scope>
    <source>
        <strain evidence="1 2">MFER-1</strain>
    </source>
</reference>
<evidence type="ECO:0000313" key="1">
    <source>
        <dbReference type="EMBL" id="QJD84331.1"/>
    </source>
</evidence>
<dbReference type="Gene3D" id="3.40.30.10">
    <property type="entry name" value="Glutaredoxin"/>
    <property type="match status" value="1"/>
</dbReference>
<dbReference type="Pfam" id="PF14595">
    <property type="entry name" value="Thioredoxin_9"/>
    <property type="match status" value="1"/>
</dbReference>
<dbReference type="AlphaFoldDB" id="A0A7Z2VJU6"/>
<organism evidence="1 2">
    <name type="scientific">Cohnella herbarum</name>
    <dbReference type="NCBI Taxonomy" id="2728023"/>
    <lineage>
        <taxon>Bacteria</taxon>
        <taxon>Bacillati</taxon>
        <taxon>Bacillota</taxon>
        <taxon>Bacilli</taxon>
        <taxon>Bacillales</taxon>
        <taxon>Paenibacillaceae</taxon>
        <taxon>Cohnella</taxon>
    </lineage>
</organism>
<protein>
    <submittedName>
        <fullName evidence="1">Thioredoxin family protein</fullName>
    </submittedName>
</protein>
<sequence>MSQLIASKLHKGLTPSQFVEAMSKNQDTFQSWFNQFQWNDAELEEFYESLNNRDDLRCLIIAADWCGDVVRNVPVVFQAMEKAGIPTEVLIMEEHLDLMDQHLTMGGRAIPVVLFTDTGGHLLGKWGARPKYVQEVMNEFKAANPDREAADYQEKIAVARQEMGRRYGEDTGYQTIILQEIREILSGV</sequence>
<gene>
    <name evidence="1" type="ORF">HH215_14885</name>
</gene>
<dbReference type="EMBL" id="CP051680">
    <property type="protein sequence ID" value="QJD84331.1"/>
    <property type="molecule type" value="Genomic_DNA"/>
</dbReference>
<accession>A0A7Z2VJU6</accession>